<evidence type="ECO:0000313" key="3">
    <source>
        <dbReference type="Proteomes" id="UP000264883"/>
    </source>
</evidence>
<dbReference type="AlphaFoldDB" id="A0A343JAH0"/>
<dbReference type="InterPro" id="IPR041633">
    <property type="entry name" value="Polbeta"/>
</dbReference>
<dbReference type="SUPFAM" id="SSF81301">
    <property type="entry name" value="Nucleotidyltransferase"/>
    <property type="match status" value="1"/>
</dbReference>
<dbReference type="Gene3D" id="3.30.460.10">
    <property type="entry name" value="Beta Polymerase, domain 2"/>
    <property type="match status" value="1"/>
</dbReference>
<gene>
    <name evidence="2" type="ORF">BEN51_03250</name>
</gene>
<dbReference type="CDD" id="cd05403">
    <property type="entry name" value="NT_KNTase_like"/>
    <property type="match status" value="1"/>
</dbReference>
<dbReference type="OrthoDB" id="2539715at2"/>
<dbReference type="KEGG" id="cia:BEN51_03250"/>
<organism evidence="2 3">
    <name type="scientific">Clostridium isatidis</name>
    <dbReference type="NCBI Taxonomy" id="182773"/>
    <lineage>
        <taxon>Bacteria</taxon>
        <taxon>Bacillati</taxon>
        <taxon>Bacillota</taxon>
        <taxon>Clostridia</taxon>
        <taxon>Eubacteriales</taxon>
        <taxon>Clostridiaceae</taxon>
        <taxon>Clostridium</taxon>
    </lineage>
</organism>
<sequence length="298" mass="34931">MENIIIQYQNAYNKIIKTIRGNKNTLAIFVYGSMVNGDIWDGSDIDLLVVYKKDFDNIRDIYSEVNKVPVHIKILSKASLIKYYFQNTNKEAIDNTLMSSKLVYSNDFEISDIYQKKVYLADNNKEKWYLVYLGNLLKEIGICKKYLSNGGIYTAYEVLFRALNSFCNIYLSLNNYRVSKDAINMVSKLNDEFDEKVRGLLYSENKEEYILKLIETIEKYIVSNLDILGKEVIDFLANNKEKYSSYDIKHHINFKSFNIRMEDVLKKLAQYNLIEKTQKEFKDSEGNIVAKENIYYGK</sequence>
<dbReference type="EMBL" id="CP016786">
    <property type="protein sequence ID" value="ASW42528.1"/>
    <property type="molecule type" value="Genomic_DNA"/>
</dbReference>
<evidence type="ECO:0000259" key="1">
    <source>
        <dbReference type="Pfam" id="PF18765"/>
    </source>
</evidence>
<dbReference type="RefSeq" id="WP_119864665.1">
    <property type="nucleotide sequence ID" value="NZ_CP016786.1"/>
</dbReference>
<feature type="domain" description="Polymerase beta nucleotidyltransferase" evidence="1">
    <location>
        <begin position="13"/>
        <end position="108"/>
    </location>
</feature>
<evidence type="ECO:0000313" key="2">
    <source>
        <dbReference type="EMBL" id="ASW42528.1"/>
    </source>
</evidence>
<dbReference type="Pfam" id="PF18765">
    <property type="entry name" value="Polbeta"/>
    <property type="match status" value="1"/>
</dbReference>
<proteinExistence type="predicted"/>
<dbReference type="InterPro" id="IPR043519">
    <property type="entry name" value="NT_sf"/>
</dbReference>
<protein>
    <recommendedName>
        <fullName evidence="1">Polymerase beta nucleotidyltransferase domain-containing protein</fullName>
    </recommendedName>
</protein>
<name>A0A343JAH0_9CLOT</name>
<dbReference type="Proteomes" id="UP000264883">
    <property type="component" value="Chromosome"/>
</dbReference>
<accession>A0A343JAH0</accession>
<reference evidence="2 3" key="1">
    <citation type="submission" date="2016-08" db="EMBL/GenBank/DDBJ databases">
        <title>Complete Genome Sequence Of The Indigo Reducing Clostridium isatidis DSM15098.</title>
        <authorList>
            <person name="Little G.T."/>
            <person name="Minton N.P."/>
        </authorList>
    </citation>
    <scope>NUCLEOTIDE SEQUENCE [LARGE SCALE GENOMIC DNA]</scope>
    <source>
        <strain evidence="2 3">DSM 15098</strain>
    </source>
</reference>
<keyword evidence="3" id="KW-1185">Reference proteome</keyword>